<dbReference type="AlphaFoldDB" id="I1DXV5"/>
<reference evidence="17 18" key="1">
    <citation type="journal article" date="2012" name="J. Bacteriol.">
        <title>Genome Sequence of the Protease-Producing Bacterium Rheinheimera nanhaiensis E407-8T, Isolated from Deep-Sea Sediment of the South China Sea.</title>
        <authorList>
            <person name="Zhang X.-Y."/>
            <person name="Zhang Y.-J."/>
            <person name="Qin Q.-L."/>
            <person name="Xie B.-B."/>
            <person name="Chen X.-L."/>
            <person name="Zhou B.-C."/>
            <person name="Zhang Y.-Z."/>
        </authorList>
    </citation>
    <scope>NUCLEOTIDE SEQUENCE [LARGE SCALE GENOMIC DNA]</scope>
    <source>
        <strain evidence="17 18">E407-8</strain>
    </source>
</reference>
<dbReference type="SUPFAM" id="SSF55120">
    <property type="entry name" value="Pseudouridine synthase"/>
    <property type="match status" value="1"/>
</dbReference>
<evidence type="ECO:0000256" key="1">
    <source>
        <dbReference type="ARBA" id="ARBA00010876"/>
    </source>
</evidence>
<keyword evidence="4" id="KW-0413">Isomerase</keyword>
<dbReference type="GO" id="GO:0003723">
    <property type="term" value="F:RNA binding"/>
    <property type="evidence" value="ECO:0007669"/>
    <property type="project" value="InterPro"/>
</dbReference>
<keyword evidence="3" id="KW-0819">tRNA processing</keyword>
<evidence type="ECO:0000256" key="3">
    <source>
        <dbReference type="ARBA" id="ARBA00022694"/>
    </source>
</evidence>
<dbReference type="GO" id="GO:0000455">
    <property type="term" value="P:enzyme-directed rRNA pseudouridine synthesis"/>
    <property type="evidence" value="ECO:0007669"/>
    <property type="project" value="TreeGrafter"/>
</dbReference>
<comment type="catalytic activity">
    <reaction evidence="6">
        <text>uridine(746) in 23S rRNA = pseudouridine(746) in 23S rRNA</text>
        <dbReference type="Rhea" id="RHEA:42548"/>
        <dbReference type="Rhea" id="RHEA-COMP:10109"/>
        <dbReference type="Rhea" id="RHEA-COMP:10110"/>
        <dbReference type="ChEBI" id="CHEBI:65314"/>
        <dbReference type="ChEBI" id="CHEBI:65315"/>
        <dbReference type="EC" id="5.4.99.29"/>
    </reaction>
</comment>
<dbReference type="GO" id="GO:0008033">
    <property type="term" value="P:tRNA processing"/>
    <property type="evidence" value="ECO:0007669"/>
    <property type="project" value="UniProtKB-KW"/>
</dbReference>
<evidence type="ECO:0000256" key="9">
    <source>
        <dbReference type="ARBA" id="ARBA00038945"/>
    </source>
</evidence>
<proteinExistence type="inferred from homology"/>
<keyword evidence="2" id="KW-0698">rRNA processing</keyword>
<dbReference type="EC" id="5.4.99.28" evidence="8"/>
<gene>
    <name evidence="17" type="primary">rluA</name>
    <name evidence="17" type="ORF">RNAN_1871</name>
</gene>
<evidence type="ECO:0000256" key="15">
    <source>
        <dbReference type="ARBA" id="ARBA00043143"/>
    </source>
</evidence>
<evidence type="ECO:0000256" key="4">
    <source>
        <dbReference type="ARBA" id="ARBA00023235"/>
    </source>
</evidence>
<dbReference type="RefSeq" id="WP_008220991.1">
    <property type="nucleotide sequence ID" value="NZ_BAFK01000009.1"/>
</dbReference>
<dbReference type="EMBL" id="BAFK01000009">
    <property type="protein sequence ID" value="GAB58883.1"/>
    <property type="molecule type" value="Genomic_DNA"/>
</dbReference>
<dbReference type="OrthoDB" id="9807829at2"/>
<evidence type="ECO:0000259" key="16">
    <source>
        <dbReference type="Pfam" id="PF00849"/>
    </source>
</evidence>
<evidence type="ECO:0000256" key="2">
    <source>
        <dbReference type="ARBA" id="ARBA00022552"/>
    </source>
</evidence>
<dbReference type="GO" id="GO:0160142">
    <property type="term" value="F:23S rRNA pseudouridine(746) synthase activity"/>
    <property type="evidence" value="ECO:0007669"/>
    <property type="project" value="UniProtKB-EC"/>
</dbReference>
<evidence type="ECO:0000256" key="7">
    <source>
        <dbReference type="ARBA" id="ARBA00037305"/>
    </source>
</evidence>
<dbReference type="Gene3D" id="3.30.2350.10">
    <property type="entry name" value="Pseudouridine synthase"/>
    <property type="match status" value="1"/>
</dbReference>
<comment type="function">
    <text evidence="7">Dual specificity enzyme that catalyzes the synthesis of pseudouridine from uracil-746 in 23S ribosomal RNA and from uracil-32 in the anticodon stem and loop of transfer RNAs.</text>
</comment>
<dbReference type="InterPro" id="IPR050188">
    <property type="entry name" value="RluA_PseudoU_synthase"/>
</dbReference>
<dbReference type="Pfam" id="PF00849">
    <property type="entry name" value="PseudoU_synth_2"/>
    <property type="match status" value="1"/>
</dbReference>
<evidence type="ECO:0000256" key="6">
    <source>
        <dbReference type="ARBA" id="ARBA00036916"/>
    </source>
</evidence>
<dbReference type="STRING" id="562729.RNAN_1871"/>
<comment type="caution">
    <text evidence="17">The sequence shown here is derived from an EMBL/GenBank/DDBJ whole genome shotgun (WGS) entry which is preliminary data.</text>
</comment>
<evidence type="ECO:0000256" key="11">
    <source>
        <dbReference type="ARBA" id="ARBA00041266"/>
    </source>
</evidence>
<dbReference type="InterPro" id="IPR020103">
    <property type="entry name" value="PsdUridine_synth_cat_dom_sf"/>
</dbReference>
<evidence type="ECO:0000256" key="14">
    <source>
        <dbReference type="ARBA" id="ARBA00042883"/>
    </source>
</evidence>
<evidence type="ECO:0000256" key="10">
    <source>
        <dbReference type="ARBA" id="ARBA00039988"/>
    </source>
</evidence>
<evidence type="ECO:0000313" key="17">
    <source>
        <dbReference type="EMBL" id="GAB58883.1"/>
    </source>
</evidence>
<evidence type="ECO:0000256" key="5">
    <source>
        <dbReference type="ARBA" id="ARBA00036184"/>
    </source>
</evidence>
<evidence type="ECO:0000256" key="12">
    <source>
        <dbReference type="ARBA" id="ARBA00042372"/>
    </source>
</evidence>
<feature type="domain" description="Pseudouridine synthase RsuA/RluA-like" evidence="16">
    <location>
        <begin position="23"/>
        <end position="168"/>
    </location>
</feature>
<keyword evidence="18" id="KW-1185">Reference proteome</keyword>
<dbReference type="GO" id="GO:0160151">
    <property type="term" value="F:tRNA pseudouridine(32) synthase activity"/>
    <property type="evidence" value="ECO:0007669"/>
    <property type="project" value="UniProtKB-EC"/>
</dbReference>
<dbReference type="PROSITE" id="PS01129">
    <property type="entry name" value="PSI_RLU"/>
    <property type="match status" value="1"/>
</dbReference>
<dbReference type="InterPro" id="IPR006145">
    <property type="entry name" value="PsdUridine_synth_RsuA/RluA"/>
</dbReference>
<dbReference type="EC" id="5.4.99.29" evidence="9"/>
<dbReference type="CDD" id="cd02869">
    <property type="entry name" value="PseudoU_synth_RluA_like"/>
    <property type="match status" value="1"/>
</dbReference>
<evidence type="ECO:0000256" key="13">
    <source>
        <dbReference type="ARBA" id="ARBA00042844"/>
    </source>
</evidence>
<accession>I1DXV5</accession>
<comment type="catalytic activity">
    <reaction evidence="5">
        <text>uridine(32) in tRNA = pseudouridine(32) in tRNA</text>
        <dbReference type="Rhea" id="RHEA:42544"/>
        <dbReference type="Rhea" id="RHEA-COMP:10107"/>
        <dbReference type="Rhea" id="RHEA-COMP:10108"/>
        <dbReference type="ChEBI" id="CHEBI:65314"/>
        <dbReference type="ChEBI" id="CHEBI:65315"/>
        <dbReference type="EC" id="5.4.99.28"/>
    </reaction>
</comment>
<dbReference type="Proteomes" id="UP000004374">
    <property type="component" value="Unassembled WGS sequence"/>
</dbReference>
<evidence type="ECO:0000256" key="8">
    <source>
        <dbReference type="ARBA" id="ARBA00038944"/>
    </source>
</evidence>
<sequence>MSMLHYAPPTSPYLDILYQDNALVVFNKPSGLLTVPGKAAEHKDSLEYRARLVWPGIRVVHRLDMATSGIVVMALTADAQRSLNRQFQLRHTEKHYIARVSGHVLADYGTIELPLICDWPNRPKQHVCYQHGKPSTTHYQVLSRSDSESRLKLMPVTGRSHQLRVHLQWLGHPILGDKFYAGSEALSAAARLQLHAEQLCFFHPHNAKKCCFIAPCPF</sequence>
<evidence type="ECO:0000313" key="18">
    <source>
        <dbReference type="Proteomes" id="UP000004374"/>
    </source>
</evidence>
<dbReference type="InterPro" id="IPR006224">
    <property type="entry name" value="PsdUridine_synth_RluA-like_CS"/>
</dbReference>
<name>I1DXV5_9GAMM</name>
<protein>
    <recommendedName>
        <fullName evidence="10">Dual-specificity RNA pseudouridine synthase RluA</fullName>
        <ecNumber evidence="8">5.4.99.28</ecNumber>
        <ecNumber evidence="9">5.4.99.29</ecNumber>
    </recommendedName>
    <alternativeName>
        <fullName evidence="11">23S rRNA pseudouridine(746) synthase</fullName>
    </alternativeName>
    <alternativeName>
        <fullName evidence="14">Ribosomal large subunit pseudouridine synthase A</fullName>
    </alternativeName>
    <alternativeName>
        <fullName evidence="13">rRNA pseudouridylate synthase A</fullName>
    </alternativeName>
    <alternativeName>
        <fullName evidence="15">rRNA-uridine isomerase A</fullName>
    </alternativeName>
    <alternativeName>
        <fullName evidence="12">tRNA pseudouridine(32) synthase</fullName>
    </alternativeName>
</protein>
<organism evidence="17 18">
    <name type="scientific">Rheinheimera nanhaiensis E407-8</name>
    <dbReference type="NCBI Taxonomy" id="562729"/>
    <lineage>
        <taxon>Bacteria</taxon>
        <taxon>Pseudomonadati</taxon>
        <taxon>Pseudomonadota</taxon>
        <taxon>Gammaproteobacteria</taxon>
        <taxon>Chromatiales</taxon>
        <taxon>Chromatiaceae</taxon>
        <taxon>Rheinheimera</taxon>
    </lineage>
</organism>
<dbReference type="PANTHER" id="PTHR21600:SF91">
    <property type="entry name" value="DUAL-SPECIFICITY RNA PSEUDOURIDINE SYNTHASE RLUA"/>
    <property type="match status" value="1"/>
</dbReference>
<dbReference type="PANTHER" id="PTHR21600">
    <property type="entry name" value="MITOCHONDRIAL RNA PSEUDOURIDINE SYNTHASE"/>
    <property type="match status" value="1"/>
</dbReference>
<comment type="similarity">
    <text evidence="1">Belongs to the pseudouridine synthase RluA family.</text>
</comment>